<accession>A0A917KB65</accession>
<dbReference type="NCBIfam" id="NF047352">
    <property type="entry name" value="P_loop_sacsin"/>
    <property type="match status" value="1"/>
</dbReference>
<evidence type="ECO:0000313" key="3">
    <source>
        <dbReference type="Proteomes" id="UP000657574"/>
    </source>
</evidence>
<reference evidence="2" key="1">
    <citation type="journal article" date="2014" name="Int. J. Syst. Evol. Microbiol.">
        <title>Complete genome sequence of Corynebacterium casei LMG S-19264T (=DSM 44701T), isolated from a smear-ripened cheese.</title>
        <authorList>
            <consortium name="US DOE Joint Genome Institute (JGI-PGF)"/>
            <person name="Walter F."/>
            <person name="Albersmeier A."/>
            <person name="Kalinowski J."/>
            <person name="Ruckert C."/>
        </authorList>
    </citation>
    <scope>NUCLEOTIDE SEQUENCE</scope>
    <source>
        <strain evidence="2">JCM 3086</strain>
    </source>
</reference>
<gene>
    <name evidence="2" type="ORF">GCM10010121_012760</name>
</gene>
<evidence type="ECO:0008006" key="4">
    <source>
        <dbReference type="Google" id="ProtNLM"/>
    </source>
</evidence>
<dbReference type="InterPro" id="IPR036890">
    <property type="entry name" value="HATPase_C_sf"/>
</dbReference>
<organism evidence="2 3">
    <name type="scientific">Streptomyces brasiliensis</name>
    <dbReference type="NCBI Taxonomy" id="1954"/>
    <lineage>
        <taxon>Bacteria</taxon>
        <taxon>Bacillati</taxon>
        <taxon>Actinomycetota</taxon>
        <taxon>Actinomycetes</taxon>
        <taxon>Kitasatosporales</taxon>
        <taxon>Streptomycetaceae</taxon>
        <taxon>Streptomyces</taxon>
    </lineage>
</organism>
<keyword evidence="3" id="KW-1185">Reference proteome</keyword>
<sequence>MARNARAKQLREYGLSVLEGARSEQVLRMARQVNAASYTSAREYAGRSLFELLQNGYDAHPRDRRGGRVHVLLDETEGEWGTLYVANGGMPFTWRDVERVCELAQSSKEVGEGIGNKGVGFRSILLISDAPEIYSADPDSPLGPELDGYCFRFAQKVDVEEFLAGEENAHEAASKYPPLQAPLPLDDVPATCRHLAAQGYVTVVRLPLLSEAARAEVRLRMRELAGSKVPVMLFLDRLAGLTLERRAAGGEAGELDDRREAHERYELTRSEDGFAVAQNGTGPELPVSCATVDLGSAGTFLVFRGTVEKERLNSALAEAVGCGLLDDTWQEWKRSAVVEVALPLPAARRPRRGQIYTFLPMAEDQAAPFPGHVNAPFFTTFDRTGFPADNPLNVLLLDAVAETCLAAAAVPRTVPEPSMRQLAVDLVSWESERGSARRLRAAALRVYGSELTDVPLVPVLSADGAPPEAGWAPPQDAVLWPDLNLTVLTAHRAHESEIVVADPEIGGDRLKRLATLCKALACPWEPSPEILAEYVERIVGGLPLPLSGESLEQWSALYEDLAALFEDDGHVLHGKQLLLAEDCTLRPTNRPLERAGAGISTRVQGKPSGQGARREAFFQPVRTEANETGAPSVPALLSKRLFSLHPGLVWKDRGERTRGRAARAFLEQEGLVRPYDTRGLLDHVRQALSASTDRRLRLQTLRFVFRLWQPRRSLGGTEISSLGLYVPSADGRLIRASDAVFGRGWGRASVGEDLAAVVAAGQDVSKSLKAIAGRLLAVPEEFAKRGETTPAEWWAFLLEAGVADGLLPVRSRDALSRVDQGRELTARQLIRMAKVSAEVQEQWEPYVRNWSSAYYPRTPYRGTPAWRLPGQDVVGRLGREARLAYARLVLHGLASWDDARFTSVWTSAGSQSSPDTERVPTPLGAFVREQPWLPVRGRDRAVRFVRPADAWRCPPGLEEEPSYAPTVDHRLRHLLERGKAGDRLREMRLPTWDDPRDSARLIAALGQLAAEGALGAEDRPAAQRANERAWRDLVRRPLPALPKGASMLAESEDRLISVSLSALDGGESDGTGDAGTVLYVSGERDGLTALLVREMGRPLLTLPGVSAKAVELLATEHPASVRHTDDLMFTVTVDGARVDPAAMGEPLVQQLPWLTLAVGVLSDHLARGPRASEAELSELVSLVRSVRLHRYHSWDIELDGRPVTLPGRLGGVLPLPDPKHPLVLAPAGEAGWPEITRVVVALAELLGRREFGDRLRLAAHQLASLHADLRDPSQEELADALEVTVHQVEETRRRIDGAIGVVLERCRPFLVHLLGSEAAESLFLPPPGDTREFQARLEEYADELPCLVSEFIVRARATRGTDELRRDLGIGFAELNDTLRTMSPPLGPISHAAEHEEALRTYLDLRKKEFVNRLRWAVLEDFDAHRPIPDWPSTRTLDWITAPEAWAHTVDTADAGILEAYVEERLSLRLGRPVPLPRSGERLPALDQVRSANLRTITGLAADLAILIRAADHSLPAAFTAAEPAEEVTARLDSVGALDFRPLSPTDVASWLVTIGQWPDGMAVATDPAQHGLSGAALDRVRNAAEHERRERERKRRSISVGGRDFDVHSGDFTALTRELARVLQSGSAPGIAAVGPLRFTDPRPRPGHTQAGSRTRGWRYGGGTDSGLTTVQREAIGYVGEWYAYQWLCVHYPDHVDETSWVSGNRRKAFPGPSGDDSLGFDFRVGSGSRPYLYEVKATVGEGGRFELGESEVRAARQHAGNDRWRLLVVTHALTPHKVAVQMLPNPYGKRGRGRYREEGGALRFSYVL</sequence>
<evidence type="ECO:0000313" key="2">
    <source>
        <dbReference type="EMBL" id="GGJ03893.1"/>
    </source>
</evidence>
<protein>
    <recommendedName>
        <fullName evidence="4">Protein NO VEIN C-terminal domain-containing protein</fullName>
    </recommendedName>
</protein>
<dbReference type="Proteomes" id="UP000657574">
    <property type="component" value="Unassembled WGS sequence"/>
</dbReference>
<name>A0A917KB65_9ACTN</name>
<comment type="caution">
    <text evidence="2">The sequence shown here is derived from an EMBL/GenBank/DDBJ whole genome shotgun (WGS) entry which is preliminary data.</text>
</comment>
<reference evidence="2" key="2">
    <citation type="submission" date="2020-09" db="EMBL/GenBank/DDBJ databases">
        <authorList>
            <person name="Sun Q."/>
            <person name="Ohkuma M."/>
        </authorList>
    </citation>
    <scope>NUCLEOTIDE SEQUENCE</scope>
    <source>
        <strain evidence="2">JCM 3086</strain>
    </source>
</reference>
<proteinExistence type="predicted"/>
<dbReference type="EMBL" id="BMQA01000003">
    <property type="protein sequence ID" value="GGJ03893.1"/>
    <property type="molecule type" value="Genomic_DNA"/>
</dbReference>
<dbReference type="RefSeq" id="WP_189310015.1">
    <property type="nucleotide sequence ID" value="NZ_BMQA01000003.1"/>
</dbReference>
<evidence type="ECO:0000256" key="1">
    <source>
        <dbReference type="SAM" id="MobiDB-lite"/>
    </source>
</evidence>
<feature type="region of interest" description="Disordered" evidence="1">
    <location>
        <begin position="1634"/>
        <end position="1662"/>
    </location>
</feature>
<dbReference type="SUPFAM" id="SSF55874">
    <property type="entry name" value="ATPase domain of HSP90 chaperone/DNA topoisomerase II/histidine kinase"/>
    <property type="match status" value="1"/>
</dbReference>
<dbReference type="Gene3D" id="3.30.565.10">
    <property type="entry name" value="Histidine kinase-like ATPase, C-terminal domain"/>
    <property type="match status" value="1"/>
</dbReference>